<evidence type="ECO:0000256" key="2">
    <source>
        <dbReference type="ARBA" id="ARBA00009832"/>
    </source>
</evidence>
<dbReference type="SUPFAM" id="SSF57501">
    <property type="entry name" value="Cystine-knot cytokines"/>
    <property type="match status" value="1"/>
</dbReference>
<evidence type="ECO:0000256" key="7">
    <source>
        <dbReference type="ARBA" id="ARBA00023030"/>
    </source>
</evidence>
<evidence type="ECO:0000259" key="12">
    <source>
        <dbReference type="PROSITE" id="PS51362"/>
    </source>
</evidence>
<evidence type="ECO:0000256" key="8">
    <source>
        <dbReference type="ARBA" id="ARBA00023157"/>
    </source>
</evidence>
<dbReference type="GO" id="GO:0030971">
    <property type="term" value="F:receptor tyrosine kinase binding"/>
    <property type="evidence" value="ECO:0007669"/>
    <property type="project" value="InterPro"/>
</dbReference>
<dbReference type="GO" id="GO:0005615">
    <property type="term" value="C:extracellular space"/>
    <property type="evidence" value="ECO:0007669"/>
    <property type="project" value="TreeGrafter"/>
</dbReference>
<keyword evidence="14" id="KW-1185">Reference proteome</keyword>
<feature type="compositionally biased region" description="Basic residues" evidence="11">
    <location>
        <begin position="53"/>
        <end position="62"/>
    </location>
</feature>
<evidence type="ECO:0000313" key="14">
    <source>
        <dbReference type="Proteomes" id="UP000197619"/>
    </source>
</evidence>
<proteinExistence type="inferred from homology"/>
<feature type="region of interest" description="Disordered" evidence="11">
    <location>
        <begin position="26"/>
        <end position="62"/>
    </location>
</feature>
<dbReference type="InterPro" id="IPR001839">
    <property type="entry name" value="TGF-b_C"/>
</dbReference>
<keyword evidence="7 10" id="KW-0339">Growth factor</keyword>
<evidence type="ECO:0000256" key="1">
    <source>
        <dbReference type="ARBA" id="ARBA00004613"/>
    </source>
</evidence>
<dbReference type="InterPro" id="IPR029034">
    <property type="entry name" value="Cystine-knot_cytokine"/>
</dbReference>
<dbReference type="GO" id="GO:0045595">
    <property type="term" value="P:regulation of cell differentiation"/>
    <property type="evidence" value="ECO:0007669"/>
    <property type="project" value="UniProtKB-ARBA"/>
</dbReference>
<evidence type="ECO:0000256" key="6">
    <source>
        <dbReference type="ARBA" id="ARBA00022729"/>
    </source>
</evidence>
<keyword evidence="6" id="KW-0732">Signal</keyword>
<evidence type="ECO:0000313" key="13">
    <source>
        <dbReference type="EMBL" id="OWK57798.1"/>
    </source>
</evidence>
<dbReference type="FunFam" id="2.10.90.10:FF:000015">
    <property type="entry name" value="Glial cell line-derived neurotrophic factor"/>
    <property type="match status" value="1"/>
</dbReference>
<dbReference type="STRING" id="299123.ENSLSDP00000012851"/>
<reference evidence="13 14" key="1">
    <citation type="submission" date="2017-05" db="EMBL/GenBank/DDBJ databases">
        <title>Genome of assembly of the Bengalese finch, Lonchura striata domestica.</title>
        <authorList>
            <person name="Colquitt B.M."/>
            <person name="Brainard M.S."/>
        </authorList>
    </citation>
    <scope>NUCLEOTIDE SEQUENCE [LARGE SCALE GENOMIC DNA]</scope>
    <source>
        <strain evidence="13">White83orange57</strain>
    </source>
</reference>
<comment type="similarity">
    <text evidence="2">Belongs to the TGF-beta family. GDNF subfamily.</text>
</comment>
<dbReference type="PROSITE" id="PS51362">
    <property type="entry name" value="TGF_BETA_2"/>
    <property type="match status" value="1"/>
</dbReference>
<feature type="domain" description="TGF-beta family profile" evidence="12">
    <location>
        <begin position="36"/>
        <end position="159"/>
    </location>
</feature>
<name>A0A218UVY0_9PASE</name>
<dbReference type="PANTHER" id="PTHR12173:SF1">
    <property type="entry name" value="GLIAL CELL LINE-DERIVED NEUROTROPHIC FACTOR"/>
    <property type="match status" value="1"/>
</dbReference>
<dbReference type="AlphaFoldDB" id="A0A218UVY0"/>
<dbReference type="GO" id="GO:0090190">
    <property type="term" value="P:positive regulation of branching involved in ureteric bud morphogenesis"/>
    <property type="evidence" value="ECO:0007669"/>
    <property type="project" value="TreeGrafter"/>
</dbReference>
<dbReference type="GO" id="GO:0048513">
    <property type="term" value="P:animal organ development"/>
    <property type="evidence" value="ECO:0007669"/>
    <property type="project" value="UniProtKB-ARBA"/>
</dbReference>
<evidence type="ECO:0000256" key="3">
    <source>
        <dbReference type="ARBA" id="ARBA00015922"/>
    </source>
</evidence>
<dbReference type="Gene3D" id="2.10.90.10">
    <property type="entry name" value="Cystine-knot cytokines"/>
    <property type="match status" value="1"/>
</dbReference>
<accession>A0A218UVY0</accession>
<dbReference type="Proteomes" id="UP000197619">
    <property type="component" value="Unassembled WGS sequence"/>
</dbReference>
<comment type="caution">
    <text evidence="13">The sequence shown here is derived from an EMBL/GenBank/DDBJ whole genome shotgun (WGS) entry which is preliminary data.</text>
</comment>
<dbReference type="GO" id="GO:0007422">
    <property type="term" value="P:peripheral nervous system development"/>
    <property type="evidence" value="ECO:0007669"/>
    <property type="project" value="TreeGrafter"/>
</dbReference>
<keyword evidence="8" id="KW-1015">Disulfide bond</keyword>
<dbReference type="InterPro" id="IPR043401">
    <property type="entry name" value="GDNF_fam"/>
</dbReference>
<sequence>MPEDYPDQFDEVVDFIQATIKRLRRSPDKQTPIFSRRERNHQNAATNIENSNKKGRRNQKGKNRGCVLTEIHLNVTDLDLGYETKEELIFRYCSGSCDAAETTYDKILKNLTKKKKLVTDKVRQACCRPIAFDDDLSFLDDNLVYHILKKHSAKRNIELFGLEVTLKVTAFQPFCHKQGRLPLDHVAQSPIQSVFKHSQGWDIPSISGKSVPVPHPHSKEFLPNIQPKSTIFQFEVIPPFPITTCNRKKSLFDVPPLTQPPEYQASPEVQAVSPPEGVSSAKRKPFVITHPFSQRFLWQATKGAQLTSSMDPTQLIMPDEA</sequence>
<gene>
    <name evidence="13" type="primary">GDNF</name>
    <name evidence="13" type="ORF">RLOC_00010809</name>
</gene>
<dbReference type="EMBL" id="MUZQ01000116">
    <property type="protein sequence ID" value="OWK57798.1"/>
    <property type="molecule type" value="Genomic_DNA"/>
</dbReference>
<protein>
    <recommendedName>
        <fullName evidence="3">Glial cell line-derived neurotrophic factor</fullName>
    </recommendedName>
</protein>
<evidence type="ECO:0000256" key="10">
    <source>
        <dbReference type="RuleBase" id="RU000354"/>
    </source>
</evidence>
<dbReference type="Pfam" id="PF00019">
    <property type="entry name" value="TGF_beta"/>
    <property type="match status" value="1"/>
</dbReference>
<dbReference type="GO" id="GO:0008083">
    <property type="term" value="F:growth factor activity"/>
    <property type="evidence" value="ECO:0007669"/>
    <property type="project" value="UniProtKB-KW"/>
</dbReference>
<evidence type="ECO:0000256" key="5">
    <source>
        <dbReference type="ARBA" id="ARBA00022685"/>
    </source>
</evidence>
<organism evidence="13 14">
    <name type="scientific">Lonchura striata</name>
    <name type="common">white-rumped munia</name>
    <dbReference type="NCBI Taxonomy" id="40157"/>
    <lineage>
        <taxon>Eukaryota</taxon>
        <taxon>Metazoa</taxon>
        <taxon>Chordata</taxon>
        <taxon>Craniata</taxon>
        <taxon>Vertebrata</taxon>
        <taxon>Euteleostomi</taxon>
        <taxon>Archelosauria</taxon>
        <taxon>Archosauria</taxon>
        <taxon>Dinosauria</taxon>
        <taxon>Saurischia</taxon>
        <taxon>Theropoda</taxon>
        <taxon>Coelurosauria</taxon>
        <taxon>Aves</taxon>
        <taxon>Neognathae</taxon>
        <taxon>Neoaves</taxon>
        <taxon>Telluraves</taxon>
        <taxon>Australaves</taxon>
        <taxon>Passeriformes</taxon>
        <taxon>Passeroidea</taxon>
        <taxon>Estrildidae</taxon>
        <taxon>Estrildinae</taxon>
        <taxon>Lonchura</taxon>
    </lineage>
</organism>
<keyword evidence="5" id="KW-0165">Cleavage on pair of basic residues</keyword>
<keyword evidence="4" id="KW-0964">Secreted</keyword>
<evidence type="ECO:0000256" key="9">
    <source>
        <dbReference type="ARBA" id="ARBA00023180"/>
    </source>
</evidence>
<comment type="subcellular location">
    <subcellularLocation>
        <location evidence="1">Secreted</location>
    </subcellularLocation>
</comment>
<dbReference type="PANTHER" id="PTHR12173">
    <property type="entry name" value="GDNF SUBFAMILY OF TGF-BETA FAMILY"/>
    <property type="match status" value="1"/>
</dbReference>
<dbReference type="GO" id="GO:0043524">
    <property type="term" value="P:negative regulation of neuron apoptotic process"/>
    <property type="evidence" value="ECO:0007669"/>
    <property type="project" value="TreeGrafter"/>
</dbReference>
<keyword evidence="9" id="KW-0325">Glycoprotein</keyword>
<evidence type="ECO:0000256" key="4">
    <source>
        <dbReference type="ARBA" id="ARBA00022525"/>
    </source>
</evidence>
<evidence type="ECO:0000256" key="11">
    <source>
        <dbReference type="SAM" id="MobiDB-lite"/>
    </source>
</evidence>
<dbReference type="GO" id="GO:0030116">
    <property type="term" value="F:glial cell-derived neurotrophic factor receptor binding"/>
    <property type="evidence" value="ECO:0007669"/>
    <property type="project" value="InterPro"/>
</dbReference>